<evidence type="ECO:0000313" key="1">
    <source>
        <dbReference type="EMBL" id="KAJ4922078.1"/>
    </source>
</evidence>
<feature type="non-terminal residue" evidence="1">
    <location>
        <position position="81"/>
    </location>
</feature>
<reference evidence="1" key="1">
    <citation type="submission" date="2022-11" db="EMBL/GenBank/DDBJ databases">
        <title>Chromosome-level genome of Pogonophryne albipinna.</title>
        <authorList>
            <person name="Jo E."/>
        </authorList>
    </citation>
    <scope>NUCLEOTIDE SEQUENCE</scope>
    <source>
        <strain evidence="1">SGF0006</strain>
        <tissue evidence="1">Muscle</tissue>
    </source>
</reference>
<dbReference type="Proteomes" id="UP001219934">
    <property type="component" value="Unassembled WGS sequence"/>
</dbReference>
<dbReference type="EMBL" id="JAPTMU010000087">
    <property type="protein sequence ID" value="KAJ4922078.1"/>
    <property type="molecule type" value="Genomic_DNA"/>
</dbReference>
<sequence length="81" mass="9147">MCCDDTDLRRRANILSSSYPTDLDKSLGDELIQFRAFVSTESDKTPANRLQVVLKHGLQTTFPNVFVALRIFLTLPVTNCE</sequence>
<name>A0AAD6F643_9TELE</name>
<proteinExistence type="predicted"/>
<accession>A0AAD6F643</accession>
<comment type="caution">
    <text evidence="1">The sequence shown here is derived from an EMBL/GenBank/DDBJ whole genome shotgun (WGS) entry which is preliminary data.</text>
</comment>
<protein>
    <submittedName>
        <fullName evidence="1">Uncharacterized protein</fullName>
    </submittedName>
</protein>
<organism evidence="1 2">
    <name type="scientific">Pogonophryne albipinna</name>
    <dbReference type="NCBI Taxonomy" id="1090488"/>
    <lineage>
        <taxon>Eukaryota</taxon>
        <taxon>Metazoa</taxon>
        <taxon>Chordata</taxon>
        <taxon>Craniata</taxon>
        <taxon>Vertebrata</taxon>
        <taxon>Euteleostomi</taxon>
        <taxon>Actinopterygii</taxon>
        <taxon>Neopterygii</taxon>
        <taxon>Teleostei</taxon>
        <taxon>Neoteleostei</taxon>
        <taxon>Acanthomorphata</taxon>
        <taxon>Eupercaria</taxon>
        <taxon>Perciformes</taxon>
        <taxon>Notothenioidei</taxon>
        <taxon>Pogonophryne</taxon>
    </lineage>
</organism>
<gene>
    <name evidence="1" type="ORF">JOQ06_026313</name>
</gene>
<dbReference type="AlphaFoldDB" id="A0AAD6F643"/>
<keyword evidence="2" id="KW-1185">Reference proteome</keyword>
<evidence type="ECO:0000313" key="2">
    <source>
        <dbReference type="Proteomes" id="UP001219934"/>
    </source>
</evidence>